<dbReference type="Proteomes" id="UP000070572">
    <property type="component" value="Unassembled WGS sequence"/>
</dbReference>
<sequence length="346" mass="38985">MNTESQNNSFDKVLGNVGQTIRATAMRSLTPAIKALSEQIGTTETLNRLLAPALSSINAFKMQMDAPAFNISIPQFHLQTLDTIAAEQRYFQNLFEPLGKYLQQILDRVDKVRRTRLPNNLVDALDELTINELAQFVHEEAIGIYGAPRASILVNLVRSDNTAERRKLFNRYYEQIVDDCEKVISSENVKSRVPESEFVLEAINCVRDKHPQPAQALLTGILDSLIIKLIPDKPTREKITIHRPEADAPLDAETESLRQLLAWLPVWNAHKTFRPWIGDKPPREFNRHASVHAVQNQQYSKRNCIQALLLTTGVINYAASSSQDKWGVIAPCSPPRKKLKSARSSA</sequence>
<dbReference type="RefSeq" id="WP_060920639.1">
    <property type="nucleotide sequence ID" value="NZ_KQ960684.1"/>
</dbReference>
<evidence type="ECO:0000313" key="1">
    <source>
        <dbReference type="EMBL" id="KXB80222.1"/>
    </source>
</evidence>
<comment type="caution">
    <text evidence="1">The sequence shown here is derived from an EMBL/GenBank/DDBJ whole genome shotgun (WGS) entry which is preliminary data.</text>
</comment>
<dbReference type="EMBL" id="LSDN01000018">
    <property type="protein sequence ID" value="KXB80222.1"/>
    <property type="molecule type" value="Genomic_DNA"/>
</dbReference>
<dbReference type="AlphaFoldDB" id="A0AB34X0E7"/>
<gene>
    <name evidence="1" type="ORF">HMPREF1862_01446</name>
</gene>
<evidence type="ECO:0000313" key="2">
    <source>
        <dbReference type="Proteomes" id="UP000070572"/>
    </source>
</evidence>
<organism evidence="1 2">
    <name type="scientific">Varibaculum cambriense</name>
    <dbReference type="NCBI Taxonomy" id="184870"/>
    <lineage>
        <taxon>Bacteria</taxon>
        <taxon>Bacillati</taxon>
        <taxon>Actinomycetota</taxon>
        <taxon>Actinomycetes</taxon>
        <taxon>Actinomycetales</taxon>
        <taxon>Actinomycetaceae</taxon>
        <taxon>Varibaculum</taxon>
    </lineage>
</organism>
<proteinExistence type="predicted"/>
<name>A0AB34X0E7_9ACTO</name>
<reference evidence="1 2" key="1">
    <citation type="submission" date="2016-01" db="EMBL/GenBank/DDBJ databases">
        <authorList>
            <person name="Mitreva M."/>
            <person name="Pepin K.H."/>
            <person name="Mihindukulasuriya K.A."/>
            <person name="Fulton R."/>
            <person name="Fronick C."/>
            <person name="O'Laughlin M."/>
            <person name="Miner T."/>
            <person name="Herter B."/>
            <person name="Rosa B.A."/>
            <person name="Cordes M."/>
            <person name="Tomlinson C."/>
            <person name="Wollam A."/>
            <person name="Palsikar V.B."/>
            <person name="Mardis E.R."/>
            <person name="Wilson R.K."/>
        </authorList>
    </citation>
    <scope>NUCLEOTIDE SEQUENCE [LARGE SCALE GENOMIC DNA]</scope>
    <source>
        <strain evidence="1 2">DNF00696</strain>
    </source>
</reference>
<protein>
    <recommendedName>
        <fullName evidence="3">DUF4393 domain-containing protein</fullName>
    </recommendedName>
</protein>
<accession>A0AB34X0E7</accession>
<evidence type="ECO:0008006" key="3">
    <source>
        <dbReference type="Google" id="ProtNLM"/>
    </source>
</evidence>